<feature type="transmembrane region" description="Helical" evidence="1">
    <location>
        <begin position="160"/>
        <end position="177"/>
    </location>
</feature>
<keyword evidence="1" id="KW-1133">Transmembrane helix</keyword>
<evidence type="ECO:0000313" key="3">
    <source>
        <dbReference type="EMBL" id="ACV22652.1"/>
    </source>
</evidence>
<dbReference type="Pfam" id="PF02517">
    <property type="entry name" value="Rce1-like"/>
    <property type="match status" value="1"/>
</dbReference>
<organism evidence="3 4">
    <name type="scientific">Slackia heliotrinireducens (strain ATCC 29202 / DSM 20476 / NCTC 11029 / RHS 1)</name>
    <name type="common">Peptococcus heliotrinreducens</name>
    <dbReference type="NCBI Taxonomy" id="471855"/>
    <lineage>
        <taxon>Bacteria</taxon>
        <taxon>Bacillati</taxon>
        <taxon>Actinomycetota</taxon>
        <taxon>Coriobacteriia</taxon>
        <taxon>Eggerthellales</taxon>
        <taxon>Eggerthellaceae</taxon>
        <taxon>Slackia</taxon>
    </lineage>
</organism>
<proteinExistence type="predicted"/>
<dbReference type="AlphaFoldDB" id="C7N6W7"/>
<protein>
    <submittedName>
        <fullName evidence="3">CAAX amino terminal protease family</fullName>
    </submittedName>
</protein>
<reference evidence="3 4" key="1">
    <citation type="journal article" date="2009" name="Stand. Genomic Sci.">
        <title>Complete genome sequence of Slackia heliotrinireducens type strain (RHS 1).</title>
        <authorList>
            <person name="Pukall R."/>
            <person name="Lapidus A."/>
            <person name="Nolan M."/>
            <person name="Copeland A."/>
            <person name="Glavina Del Rio T."/>
            <person name="Lucas S."/>
            <person name="Chen F."/>
            <person name="Tice H."/>
            <person name="Cheng J.F."/>
            <person name="Chertkov O."/>
            <person name="Bruce D."/>
            <person name="Goodwin L."/>
            <person name="Kuske C."/>
            <person name="Brettin T."/>
            <person name="Detter J.C."/>
            <person name="Han C."/>
            <person name="Pitluck S."/>
            <person name="Pati A."/>
            <person name="Mavrommatis K."/>
            <person name="Ivanova N."/>
            <person name="Ovchinnikova G."/>
            <person name="Chen A."/>
            <person name="Palaniappan K."/>
            <person name="Schneider S."/>
            <person name="Rohde M."/>
            <person name="Chain P."/>
            <person name="D'haeseleer P."/>
            <person name="Goker M."/>
            <person name="Bristow J."/>
            <person name="Eisen J.A."/>
            <person name="Markowitz V."/>
            <person name="Kyrpides N.C."/>
            <person name="Klenk H.P."/>
            <person name="Hugenholtz P."/>
        </authorList>
    </citation>
    <scope>NUCLEOTIDE SEQUENCE [LARGE SCALE GENOMIC DNA]</scope>
    <source>
        <strain evidence="4">ATCC 29202 / DSM 20476 / NCTC 11029 / RHS 1</strain>
    </source>
</reference>
<evidence type="ECO:0000259" key="2">
    <source>
        <dbReference type="Pfam" id="PF02517"/>
    </source>
</evidence>
<dbReference type="STRING" id="471855.Shel_16330"/>
<sequence length="209" mass="21886">MDPERRQTDPTLFFQVAALITELLAIAAVAAFDKLALGGEGGIPFASGYQANTVAIVNCVLIAVGVGPVATAAFDFLDSPDDKDASVSRGRGGRPFGTGALQAYGLPALAALIEELLYRGAVMGLVVDVMNRFDPGISATCALGVSMAVFLAAHPQYRTGLSVAQVTFSGMALGVLALTTNSVIAPFLLHLAMNLFAVFYERWLAPLHR</sequence>
<evidence type="ECO:0000313" key="4">
    <source>
        <dbReference type="Proteomes" id="UP000002026"/>
    </source>
</evidence>
<dbReference type="GO" id="GO:0006508">
    <property type="term" value="P:proteolysis"/>
    <property type="evidence" value="ECO:0007669"/>
    <property type="project" value="UniProtKB-KW"/>
</dbReference>
<keyword evidence="1" id="KW-0472">Membrane</keyword>
<feature type="domain" description="CAAX prenyl protease 2/Lysostaphin resistance protein A-like" evidence="2">
    <location>
        <begin position="103"/>
        <end position="196"/>
    </location>
</feature>
<dbReference type="KEGG" id="shi:Shel_16330"/>
<dbReference type="EMBL" id="CP001684">
    <property type="protein sequence ID" value="ACV22652.1"/>
    <property type="molecule type" value="Genomic_DNA"/>
</dbReference>
<feature type="transmembrane region" description="Helical" evidence="1">
    <location>
        <begin position="133"/>
        <end position="153"/>
    </location>
</feature>
<keyword evidence="1" id="KW-0812">Transmembrane</keyword>
<dbReference type="InterPro" id="IPR003675">
    <property type="entry name" value="Rce1/LyrA-like_dom"/>
</dbReference>
<keyword evidence="3" id="KW-0645">Protease</keyword>
<accession>C7N6W7</accession>
<dbReference type="GO" id="GO:0004175">
    <property type="term" value="F:endopeptidase activity"/>
    <property type="evidence" value="ECO:0007669"/>
    <property type="project" value="UniProtKB-ARBA"/>
</dbReference>
<dbReference type="Proteomes" id="UP000002026">
    <property type="component" value="Chromosome"/>
</dbReference>
<keyword evidence="3" id="KW-0378">Hydrolase</keyword>
<dbReference type="RefSeq" id="WP_012798754.1">
    <property type="nucleotide sequence ID" value="NC_013165.1"/>
</dbReference>
<dbReference type="GO" id="GO:0080120">
    <property type="term" value="P:CAAX-box protein maturation"/>
    <property type="evidence" value="ECO:0007669"/>
    <property type="project" value="UniProtKB-ARBA"/>
</dbReference>
<evidence type="ECO:0000256" key="1">
    <source>
        <dbReference type="SAM" id="Phobius"/>
    </source>
</evidence>
<keyword evidence="4" id="KW-1185">Reference proteome</keyword>
<dbReference type="eggNOG" id="COG1266">
    <property type="taxonomic scope" value="Bacteria"/>
</dbReference>
<name>C7N6W7_SLAHD</name>
<gene>
    <name evidence="3" type="ordered locus">Shel_16330</name>
</gene>
<dbReference type="HOGENOM" id="CLU_1314704_0_0_11"/>
<feature type="transmembrane region" description="Helical" evidence="1">
    <location>
        <begin position="52"/>
        <end position="74"/>
    </location>
</feature>
<feature type="transmembrane region" description="Helical" evidence="1">
    <location>
        <begin position="12"/>
        <end position="32"/>
    </location>
</feature>